<proteinExistence type="predicted"/>
<sequence>MLLDVYRSGVNQTCFLAIPAGRLLASATIPKGPDYAGLALHLQGVDLTTSDYFHGLEAQTVLRQVADHGYATFRASVP</sequence>
<accession>A0A328P7G4</accession>
<protein>
    <submittedName>
        <fullName evidence="1">Uncharacterized protein</fullName>
    </submittedName>
</protein>
<dbReference type="RefSeq" id="WP_111981316.1">
    <property type="nucleotide sequence ID" value="NZ_NFZS01000001.1"/>
</dbReference>
<dbReference type="EMBL" id="NFZS01000001">
    <property type="protein sequence ID" value="RAO77263.1"/>
    <property type="molecule type" value="Genomic_DNA"/>
</dbReference>
<evidence type="ECO:0000313" key="1">
    <source>
        <dbReference type="EMBL" id="RAO77263.1"/>
    </source>
</evidence>
<reference evidence="1 2" key="1">
    <citation type="journal article" date="2018" name="Genet. Mol. Biol.">
        <title>The genome sequence of Dyella jiangningensis FCAV SCS01 from a lignocellulose-decomposing microbial consortium metagenome reveals potential for biotechnological applications.</title>
        <authorList>
            <person name="Desiderato J.G."/>
            <person name="Alvarenga D.O."/>
            <person name="Constancio M.T.L."/>
            <person name="Alves L.M.C."/>
            <person name="Varani A.M."/>
        </authorList>
    </citation>
    <scope>NUCLEOTIDE SEQUENCE [LARGE SCALE GENOMIC DNA]</scope>
    <source>
        <strain evidence="1 2">FCAV SCS01</strain>
    </source>
</reference>
<dbReference type="AlphaFoldDB" id="A0A328P7G4"/>
<evidence type="ECO:0000313" key="2">
    <source>
        <dbReference type="Proteomes" id="UP000248926"/>
    </source>
</evidence>
<dbReference type="OrthoDB" id="5958091at2"/>
<comment type="caution">
    <text evidence="1">The sequence shown here is derived from an EMBL/GenBank/DDBJ whole genome shotgun (WGS) entry which is preliminary data.</text>
</comment>
<name>A0A328P7G4_9GAMM</name>
<dbReference type="Proteomes" id="UP000248926">
    <property type="component" value="Unassembled WGS sequence"/>
</dbReference>
<gene>
    <name evidence="1" type="ORF">CA260_05075</name>
</gene>
<keyword evidence="2" id="KW-1185">Reference proteome</keyword>
<organism evidence="1 2">
    <name type="scientific">Dyella jiangningensis</name>
    <dbReference type="NCBI Taxonomy" id="1379159"/>
    <lineage>
        <taxon>Bacteria</taxon>
        <taxon>Pseudomonadati</taxon>
        <taxon>Pseudomonadota</taxon>
        <taxon>Gammaproteobacteria</taxon>
        <taxon>Lysobacterales</taxon>
        <taxon>Rhodanobacteraceae</taxon>
        <taxon>Dyella</taxon>
    </lineage>
</organism>